<feature type="transmembrane region" description="Helical" evidence="5">
    <location>
        <begin position="271"/>
        <end position="296"/>
    </location>
</feature>
<dbReference type="AlphaFoldDB" id="A0A397NPV7"/>
<name>A0A397NPV7_9SPHN</name>
<feature type="domain" description="ABC-2 type transporter transmembrane" evidence="6">
    <location>
        <begin position="25"/>
        <end position="384"/>
    </location>
</feature>
<keyword evidence="2 5" id="KW-0812">Transmembrane</keyword>
<feature type="transmembrane region" description="Helical" evidence="5">
    <location>
        <begin position="180"/>
        <end position="200"/>
    </location>
</feature>
<organism evidence="7 8">
    <name type="scientific">Hephaestia caeni</name>
    <dbReference type="NCBI Taxonomy" id="645617"/>
    <lineage>
        <taxon>Bacteria</taxon>
        <taxon>Pseudomonadati</taxon>
        <taxon>Pseudomonadota</taxon>
        <taxon>Alphaproteobacteria</taxon>
        <taxon>Sphingomonadales</taxon>
        <taxon>Sphingomonadaceae</taxon>
        <taxon>Hephaestia</taxon>
    </lineage>
</organism>
<comment type="caution">
    <text evidence="7">The sequence shown here is derived from an EMBL/GenBank/DDBJ whole genome shotgun (WGS) entry which is preliminary data.</text>
</comment>
<evidence type="ECO:0000313" key="8">
    <source>
        <dbReference type="Proteomes" id="UP000266568"/>
    </source>
</evidence>
<dbReference type="Proteomes" id="UP000266568">
    <property type="component" value="Unassembled WGS sequence"/>
</dbReference>
<keyword evidence="3 5" id="KW-1133">Transmembrane helix</keyword>
<evidence type="ECO:0000259" key="6">
    <source>
        <dbReference type="Pfam" id="PF12698"/>
    </source>
</evidence>
<evidence type="ECO:0000256" key="3">
    <source>
        <dbReference type="ARBA" id="ARBA00022989"/>
    </source>
</evidence>
<reference evidence="7 8" key="1">
    <citation type="submission" date="2018-08" db="EMBL/GenBank/DDBJ databases">
        <title>Genomic Encyclopedia of Type Strains, Phase IV (KMG-IV): sequencing the most valuable type-strain genomes for metagenomic binning, comparative biology and taxonomic classification.</title>
        <authorList>
            <person name="Goeker M."/>
        </authorList>
    </citation>
    <scope>NUCLEOTIDE SEQUENCE [LARGE SCALE GENOMIC DNA]</scope>
    <source>
        <strain evidence="7 8">DSM 25527</strain>
    </source>
</reference>
<dbReference type="GO" id="GO:0140359">
    <property type="term" value="F:ABC-type transporter activity"/>
    <property type="evidence" value="ECO:0007669"/>
    <property type="project" value="InterPro"/>
</dbReference>
<dbReference type="InterPro" id="IPR013525">
    <property type="entry name" value="ABC2_TM"/>
</dbReference>
<feature type="transmembrane region" description="Helical" evidence="5">
    <location>
        <begin position="367"/>
        <end position="385"/>
    </location>
</feature>
<keyword evidence="8" id="KW-1185">Reference proteome</keyword>
<accession>A0A397NPV7</accession>
<keyword evidence="4 5" id="KW-0472">Membrane</keyword>
<gene>
    <name evidence="7" type="ORF">DFR49_3601</name>
</gene>
<feature type="transmembrane region" description="Helical" evidence="5">
    <location>
        <begin position="229"/>
        <end position="251"/>
    </location>
</feature>
<dbReference type="RefSeq" id="WP_119036985.1">
    <property type="nucleotide sequence ID" value="NZ_QXDC01000004.1"/>
</dbReference>
<feature type="transmembrane region" description="Helical" evidence="5">
    <location>
        <begin position="308"/>
        <end position="326"/>
    </location>
</feature>
<evidence type="ECO:0000256" key="2">
    <source>
        <dbReference type="ARBA" id="ARBA00022692"/>
    </source>
</evidence>
<dbReference type="Pfam" id="PF12698">
    <property type="entry name" value="ABC2_membrane_3"/>
    <property type="match status" value="1"/>
</dbReference>
<sequence length="418" mass="44510">MKRNIRQTLTIARRDFIATVFTPTFLIFLFAPLIMASFGAAGSFGAMSMAEGSADRSRIVAIVPADQAARLHAVDATLRTVFREPEAPPELRIDTPAADPASQAHALFDARDIEASAVLYGPLDHPTILYGAQGERTADYMAELAEQTLRADRAGGVALSKATRTQIVRTSTSVSGQHQAAFFTVFGIFLLTVLLAGQAVGTMAEERANKVIEVLAAAVPLESVFVGKLIGMFGVAMVFIAFWGTIATQIGTFLPPEAVQAFSQIGPAVGFPVFLVLFFAYFTMAYMLLGAVFLGVGAQASTIREIQMLSLPITILQVAMFGWASAAASSPGTWVATAAEIFPLSSPFAMAAHAANSPDLWPHALALAWQLLWVSIVIWLSAGWFRRGVLQSGGGKRGLFKSRTAGRIADAVSNIPTP</sequence>
<evidence type="ECO:0000256" key="5">
    <source>
        <dbReference type="SAM" id="Phobius"/>
    </source>
</evidence>
<dbReference type="GO" id="GO:0016020">
    <property type="term" value="C:membrane"/>
    <property type="evidence" value="ECO:0007669"/>
    <property type="project" value="UniProtKB-SubCell"/>
</dbReference>
<dbReference type="OrthoDB" id="7388589at2"/>
<evidence type="ECO:0000256" key="4">
    <source>
        <dbReference type="ARBA" id="ARBA00023136"/>
    </source>
</evidence>
<proteinExistence type="predicted"/>
<protein>
    <submittedName>
        <fullName evidence="7">ABC-2 type transport system permease protein</fullName>
    </submittedName>
</protein>
<dbReference type="EMBL" id="QXDC01000004">
    <property type="protein sequence ID" value="RIA37713.1"/>
    <property type="molecule type" value="Genomic_DNA"/>
</dbReference>
<comment type="subcellular location">
    <subcellularLocation>
        <location evidence="1">Membrane</location>
        <topology evidence="1">Multi-pass membrane protein</topology>
    </subcellularLocation>
</comment>
<evidence type="ECO:0000313" key="7">
    <source>
        <dbReference type="EMBL" id="RIA37713.1"/>
    </source>
</evidence>
<evidence type="ECO:0000256" key="1">
    <source>
        <dbReference type="ARBA" id="ARBA00004141"/>
    </source>
</evidence>